<evidence type="ECO:0000256" key="1">
    <source>
        <dbReference type="ARBA" id="ARBA00022527"/>
    </source>
</evidence>
<dbReference type="SUPFAM" id="SSF56112">
    <property type="entry name" value="Protein kinase-like (PK-like)"/>
    <property type="match status" value="1"/>
</dbReference>
<name>A0A0C9XDT7_9AGAR</name>
<evidence type="ECO:0000313" key="5">
    <source>
        <dbReference type="EMBL" id="KIJ99773.1"/>
    </source>
</evidence>
<dbReference type="InterPro" id="IPR011009">
    <property type="entry name" value="Kinase-like_dom_sf"/>
</dbReference>
<protein>
    <recommendedName>
        <fullName evidence="4">Alpha-type protein kinase domain-containing protein</fullName>
    </recommendedName>
</protein>
<dbReference type="GO" id="GO:0004674">
    <property type="term" value="F:protein serine/threonine kinase activity"/>
    <property type="evidence" value="ECO:0007669"/>
    <property type="project" value="UniProtKB-KW"/>
</dbReference>
<reference evidence="5 6" key="1">
    <citation type="submission" date="2014-04" db="EMBL/GenBank/DDBJ databases">
        <authorList>
            <consortium name="DOE Joint Genome Institute"/>
            <person name="Kuo A."/>
            <person name="Kohler A."/>
            <person name="Nagy L.G."/>
            <person name="Floudas D."/>
            <person name="Copeland A."/>
            <person name="Barry K.W."/>
            <person name="Cichocki N."/>
            <person name="Veneault-Fourrey C."/>
            <person name="LaButti K."/>
            <person name="Lindquist E.A."/>
            <person name="Lipzen A."/>
            <person name="Lundell T."/>
            <person name="Morin E."/>
            <person name="Murat C."/>
            <person name="Sun H."/>
            <person name="Tunlid A."/>
            <person name="Henrissat B."/>
            <person name="Grigoriev I.V."/>
            <person name="Hibbett D.S."/>
            <person name="Martin F."/>
            <person name="Nordberg H.P."/>
            <person name="Cantor M.N."/>
            <person name="Hua S.X."/>
        </authorList>
    </citation>
    <scope>NUCLEOTIDE SEQUENCE [LARGE SCALE GENOMIC DNA]</scope>
    <source>
        <strain evidence="5 6">LaAM-08-1</strain>
    </source>
</reference>
<dbReference type="STRING" id="1095629.A0A0C9XDT7"/>
<evidence type="ECO:0000256" key="2">
    <source>
        <dbReference type="ARBA" id="ARBA00022679"/>
    </source>
</evidence>
<dbReference type="AlphaFoldDB" id="A0A0C9XDT7"/>
<keyword evidence="2" id="KW-0808">Transferase</keyword>
<accession>A0A0C9XDT7</accession>
<feature type="domain" description="Alpha-type protein kinase" evidence="4">
    <location>
        <begin position="1"/>
        <end position="78"/>
    </location>
</feature>
<dbReference type="OrthoDB" id="301415at2759"/>
<dbReference type="Gene3D" id="3.20.200.10">
    <property type="entry name" value="MHCK/EF2 kinase"/>
    <property type="match status" value="1"/>
</dbReference>
<evidence type="ECO:0000256" key="3">
    <source>
        <dbReference type="ARBA" id="ARBA00022777"/>
    </source>
</evidence>
<proteinExistence type="predicted"/>
<dbReference type="EMBL" id="KN838640">
    <property type="protein sequence ID" value="KIJ99773.1"/>
    <property type="molecule type" value="Genomic_DNA"/>
</dbReference>
<dbReference type="PROSITE" id="PS51158">
    <property type="entry name" value="ALPHA_KINASE"/>
    <property type="match status" value="1"/>
</dbReference>
<evidence type="ECO:0000313" key="6">
    <source>
        <dbReference type="Proteomes" id="UP000054477"/>
    </source>
</evidence>
<keyword evidence="1" id="KW-0723">Serine/threonine-protein kinase</keyword>
<keyword evidence="3" id="KW-0418">Kinase</keyword>
<dbReference type="HOGENOM" id="CLU_2373097_0_0_1"/>
<organism evidence="5 6">
    <name type="scientific">Laccaria amethystina LaAM-08-1</name>
    <dbReference type="NCBI Taxonomy" id="1095629"/>
    <lineage>
        <taxon>Eukaryota</taxon>
        <taxon>Fungi</taxon>
        <taxon>Dikarya</taxon>
        <taxon>Basidiomycota</taxon>
        <taxon>Agaricomycotina</taxon>
        <taxon>Agaricomycetes</taxon>
        <taxon>Agaricomycetidae</taxon>
        <taxon>Agaricales</taxon>
        <taxon>Agaricineae</taxon>
        <taxon>Hydnangiaceae</taxon>
        <taxon>Laccaria</taxon>
    </lineage>
</organism>
<reference evidence="6" key="2">
    <citation type="submission" date="2015-01" db="EMBL/GenBank/DDBJ databases">
        <title>Evolutionary Origins and Diversification of the Mycorrhizal Mutualists.</title>
        <authorList>
            <consortium name="DOE Joint Genome Institute"/>
            <consortium name="Mycorrhizal Genomics Consortium"/>
            <person name="Kohler A."/>
            <person name="Kuo A."/>
            <person name="Nagy L.G."/>
            <person name="Floudas D."/>
            <person name="Copeland A."/>
            <person name="Barry K.W."/>
            <person name="Cichocki N."/>
            <person name="Veneault-Fourrey C."/>
            <person name="LaButti K."/>
            <person name="Lindquist E.A."/>
            <person name="Lipzen A."/>
            <person name="Lundell T."/>
            <person name="Morin E."/>
            <person name="Murat C."/>
            <person name="Riley R."/>
            <person name="Ohm R."/>
            <person name="Sun H."/>
            <person name="Tunlid A."/>
            <person name="Henrissat B."/>
            <person name="Grigoriev I.V."/>
            <person name="Hibbett D.S."/>
            <person name="Martin F."/>
        </authorList>
    </citation>
    <scope>NUCLEOTIDE SEQUENCE [LARGE SCALE GENOMIC DNA]</scope>
    <source>
        <strain evidence="6">LaAM-08-1</strain>
    </source>
</reference>
<gene>
    <name evidence="5" type="ORF">K443DRAFT_8178</name>
</gene>
<evidence type="ECO:0000259" key="4">
    <source>
        <dbReference type="PROSITE" id="PS51158"/>
    </source>
</evidence>
<sequence>MFIIAQHVQYVKTKKRAYVADFQGGTTLLTDPQILTNSDLGHVFSEGNIPAMFQSFETSHLCNRFSPVIPYTLNISSHKRPLLPSKTLVPGINIL</sequence>
<dbReference type="InterPro" id="IPR004166">
    <property type="entry name" value="a-kinase_dom"/>
</dbReference>
<keyword evidence="6" id="KW-1185">Reference proteome</keyword>
<dbReference type="Proteomes" id="UP000054477">
    <property type="component" value="Unassembled WGS sequence"/>
</dbReference>
<dbReference type="Pfam" id="PF02816">
    <property type="entry name" value="Alpha_kinase"/>
    <property type="match status" value="1"/>
</dbReference>
<dbReference type="GO" id="GO:0005524">
    <property type="term" value="F:ATP binding"/>
    <property type="evidence" value="ECO:0007669"/>
    <property type="project" value="InterPro"/>
</dbReference>